<sequence>MFPPVCSTVLRAIGLWSLADLASERRCRERLEKKVGSSSSPRVPAPAVATTWSFQSFESKLRQARAAPAAPAPAAPAASRRSSRAETDTVEPVRPVLAEAPLEDQREPAPAEAEPPALEVTARPAGTELPAPPEATTAEPTEQLPESAPELEPVPEKAEASAAVLDRTGEGGRETSQAEEERATPRGSEVNTPTFCLLFAREE</sequence>
<evidence type="ECO:0000313" key="2">
    <source>
        <dbReference type="EMBL" id="CAK8994483.1"/>
    </source>
</evidence>
<feature type="region of interest" description="Disordered" evidence="1">
    <location>
        <begin position="64"/>
        <end position="203"/>
    </location>
</feature>
<reference evidence="2 3" key="1">
    <citation type="submission" date="2024-02" db="EMBL/GenBank/DDBJ databases">
        <authorList>
            <person name="Chen Y."/>
            <person name="Shah S."/>
            <person name="Dougan E. K."/>
            <person name="Thang M."/>
            <person name="Chan C."/>
        </authorList>
    </citation>
    <scope>NUCLEOTIDE SEQUENCE [LARGE SCALE GENOMIC DNA]</scope>
</reference>
<dbReference type="EMBL" id="CAXAMN010001447">
    <property type="protein sequence ID" value="CAK8994483.1"/>
    <property type="molecule type" value="Genomic_DNA"/>
</dbReference>
<feature type="compositionally biased region" description="Low complexity" evidence="1">
    <location>
        <begin position="110"/>
        <end position="146"/>
    </location>
</feature>
<organism evidence="2 3">
    <name type="scientific">Durusdinium trenchii</name>
    <dbReference type="NCBI Taxonomy" id="1381693"/>
    <lineage>
        <taxon>Eukaryota</taxon>
        <taxon>Sar</taxon>
        <taxon>Alveolata</taxon>
        <taxon>Dinophyceae</taxon>
        <taxon>Suessiales</taxon>
        <taxon>Symbiodiniaceae</taxon>
        <taxon>Durusdinium</taxon>
    </lineage>
</organism>
<accession>A0ABP0HWB2</accession>
<name>A0ABP0HWB2_9DINO</name>
<protein>
    <submittedName>
        <fullName evidence="2">Uncharacterized protein</fullName>
    </submittedName>
</protein>
<keyword evidence="3" id="KW-1185">Reference proteome</keyword>
<proteinExistence type="predicted"/>
<evidence type="ECO:0000313" key="3">
    <source>
        <dbReference type="Proteomes" id="UP001642484"/>
    </source>
</evidence>
<gene>
    <name evidence="2" type="ORF">CCMP2556_LOCUS3660</name>
</gene>
<evidence type="ECO:0000256" key="1">
    <source>
        <dbReference type="SAM" id="MobiDB-lite"/>
    </source>
</evidence>
<dbReference type="Proteomes" id="UP001642484">
    <property type="component" value="Unassembled WGS sequence"/>
</dbReference>
<comment type="caution">
    <text evidence="2">The sequence shown here is derived from an EMBL/GenBank/DDBJ whole genome shotgun (WGS) entry which is preliminary data.</text>
</comment>